<dbReference type="Gene3D" id="3.40.190.10">
    <property type="entry name" value="Periplasmic binding protein-like II"/>
    <property type="match status" value="1"/>
</dbReference>
<dbReference type="AlphaFoldDB" id="A0A2T3WA18"/>
<dbReference type="Proteomes" id="UP000240317">
    <property type="component" value="Unassembled WGS sequence"/>
</dbReference>
<protein>
    <submittedName>
        <fullName evidence="2">Sugar ABC transporter substrate-binding protein</fullName>
    </submittedName>
</protein>
<dbReference type="OrthoDB" id="55273at2"/>
<dbReference type="EMBL" id="PYSV01000004">
    <property type="protein sequence ID" value="PTA68687.1"/>
    <property type="molecule type" value="Genomic_DNA"/>
</dbReference>
<feature type="chain" id="PRO_5015568824" evidence="1">
    <location>
        <begin position="21"/>
        <end position="415"/>
    </location>
</feature>
<dbReference type="RefSeq" id="WP_107137107.1">
    <property type="nucleotide sequence ID" value="NZ_PYSV01000004.1"/>
</dbReference>
<dbReference type="SUPFAM" id="SSF53850">
    <property type="entry name" value="Periplasmic binding protein-like II"/>
    <property type="match status" value="1"/>
</dbReference>
<keyword evidence="3" id="KW-1185">Reference proteome</keyword>
<feature type="signal peptide" evidence="1">
    <location>
        <begin position="1"/>
        <end position="20"/>
    </location>
</feature>
<evidence type="ECO:0000256" key="1">
    <source>
        <dbReference type="SAM" id="SignalP"/>
    </source>
</evidence>
<reference evidence="2 3" key="1">
    <citation type="submission" date="2018-03" db="EMBL/GenBank/DDBJ databases">
        <title>Draft genome of Deinococcus sp. OD32.</title>
        <authorList>
            <person name="Wang X.-P."/>
            <person name="Du Z.-J."/>
        </authorList>
    </citation>
    <scope>NUCLEOTIDE SEQUENCE [LARGE SCALE GENOMIC DNA]</scope>
    <source>
        <strain evidence="2 3">OD32</strain>
    </source>
</reference>
<accession>A0A2T3WA18</accession>
<evidence type="ECO:0000313" key="3">
    <source>
        <dbReference type="Proteomes" id="UP000240317"/>
    </source>
</evidence>
<keyword evidence="1" id="KW-0732">Signal</keyword>
<gene>
    <name evidence="2" type="ORF">C8263_05400</name>
</gene>
<comment type="caution">
    <text evidence="2">The sequence shown here is derived from an EMBL/GenBank/DDBJ whole genome shotgun (WGS) entry which is preliminary data.</text>
</comment>
<dbReference type="PANTHER" id="PTHR43649:SF32">
    <property type="entry name" value="SUGAR BINDING SECRETED PROTEIN"/>
    <property type="match status" value="1"/>
</dbReference>
<dbReference type="InterPro" id="IPR050490">
    <property type="entry name" value="Bact_solute-bd_prot1"/>
</dbReference>
<organism evidence="2 3">
    <name type="scientific">Deinococcus arcticus</name>
    <dbReference type="NCBI Taxonomy" id="2136176"/>
    <lineage>
        <taxon>Bacteria</taxon>
        <taxon>Thermotogati</taxon>
        <taxon>Deinococcota</taxon>
        <taxon>Deinococci</taxon>
        <taxon>Deinococcales</taxon>
        <taxon>Deinococcaceae</taxon>
        <taxon>Deinococcus</taxon>
    </lineage>
</organism>
<name>A0A2T3WA18_9DEIO</name>
<evidence type="ECO:0000313" key="2">
    <source>
        <dbReference type="EMBL" id="PTA68687.1"/>
    </source>
</evidence>
<dbReference type="PANTHER" id="PTHR43649">
    <property type="entry name" value="ARABINOSE-BINDING PROTEIN-RELATED"/>
    <property type="match status" value="1"/>
</dbReference>
<sequence>MKKGLVSALAAALLLGQASAQEKVTLTVAVFPSLDSSIKAILPAWQKKYPNVTINMQAQQYADHHNAMTTALATGQGLPDVMAIEVGYVAKFAEGQGLEDLNKAPYNAAASKKLFTPFTIAQATSSDGRFIAMPTDIGPGTFFYRKDVLDKAGVNPVNMQRSWESYIAAGKTIKAKTGAYLVNTAASVYGIIIRTNLKSGEGIYFDKANNLLVGPDNARFVRAFTLSKQIRDAGLDAKVGEWTNEWYDAFKKGTVATQFSGAWLQGALQNWMAPETKGLWRVQNLPERSFASWGGTFYGIPSKARNKQWAWEFIKFMTMNQSSQIAAFEDNGAFPALVAAQKNKVFSDPVDFLGGQKARVLWRDAAAKTQPIDVNKYDSVADQIVQTELTNVLEKGKDIKQALSDARAQILRRAR</sequence>
<proteinExistence type="predicted"/>
<dbReference type="InterPro" id="IPR006059">
    <property type="entry name" value="SBP"/>
</dbReference>
<dbReference type="Pfam" id="PF01547">
    <property type="entry name" value="SBP_bac_1"/>
    <property type="match status" value="1"/>
</dbReference>